<dbReference type="eggNOG" id="COG1983">
    <property type="taxonomic scope" value="Bacteria"/>
</dbReference>
<dbReference type="OrthoDB" id="9815286at2"/>
<protein>
    <submittedName>
        <fullName evidence="8">Putative stress-responsive transcriptional regulator</fullName>
    </submittedName>
</protein>
<dbReference type="Proteomes" id="UP000010795">
    <property type="component" value="Chromosome"/>
</dbReference>
<reference evidence="9" key="1">
    <citation type="submission" date="2012-01" db="EMBL/GenBank/DDBJ databases">
        <title>Complete sequence of chromosome of Thermobacillus composti KWC4.</title>
        <authorList>
            <person name="Lucas S."/>
            <person name="Han J."/>
            <person name="Lapidus A."/>
            <person name="Cheng J.-F."/>
            <person name="Goodwin L."/>
            <person name="Pitluck S."/>
            <person name="Peters L."/>
            <person name="Ovchinnikova G."/>
            <person name="Teshima H."/>
            <person name="Detter J.C."/>
            <person name="Han C."/>
            <person name="Tapia R."/>
            <person name="Land M."/>
            <person name="Hauser L."/>
            <person name="Kyrpides N."/>
            <person name="Ivanova N."/>
            <person name="Pagani I."/>
            <person name="Anderson I."/>
            <person name="Woyke T."/>
        </authorList>
    </citation>
    <scope>NUCLEOTIDE SEQUENCE [LARGE SCALE GENOMIC DNA]</scope>
    <source>
        <strain evidence="9">DSM 18247 / JCM 13945 / KWC4</strain>
    </source>
</reference>
<dbReference type="PANTHER" id="PTHR33885">
    <property type="entry name" value="PHAGE SHOCK PROTEIN C"/>
    <property type="match status" value="1"/>
</dbReference>
<organism evidence="8 9">
    <name type="scientific">Thermobacillus composti (strain DSM 18247 / JCM 13945 / KWC4)</name>
    <dbReference type="NCBI Taxonomy" id="717605"/>
    <lineage>
        <taxon>Bacteria</taxon>
        <taxon>Bacillati</taxon>
        <taxon>Bacillota</taxon>
        <taxon>Bacilli</taxon>
        <taxon>Bacillales</taxon>
        <taxon>Paenibacillaceae</taxon>
        <taxon>Thermobacillus</taxon>
    </lineage>
</organism>
<evidence type="ECO:0000313" key="8">
    <source>
        <dbReference type="EMBL" id="AGA59331.1"/>
    </source>
</evidence>
<dbReference type="InterPro" id="IPR007168">
    <property type="entry name" value="Phageshock_PspC_N"/>
</dbReference>
<feature type="transmembrane region" description="Helical" evidence="6">
    <location>
        <begin position="12"/>
        <end position="30"/>
    </location>
</feature>
<dbReference type="InterPro" id="IPR052027">
    <property type="entry name" value="PspC"/>
</dbReference>
<dbReference type="HOGENOM" id="CLU_143433_4_0_9"/>
<keyword evidence="2" id="KW-1003">Cell membrane</keyword>
<keyword evidence="3 6" id="KW-0812">Transmembrane</keyword>
<sequence length="86" mass="9913">MRKLYRSRTDHKLTGLCGGIAAWLGIDSTIVRLIAVISAVCSFGTMVLIYILCSLVVPSEPRMHHFDPYLDHRYRWRTLVRPFSHP</sequence>
<evidence type="ECO:0000313" key="9">
    <source>
        <dbReference type="Proteomes" id="UP000010795"/>
    </source>
</evidence>
<evidence type="ECO:0000256" key="4">
    <source>
        <dbReference type="ARBA" id="ARBA00022989"/>
    </source>
</evidence>
<evidence type="ECO:0000256" key="5">
    <source>
        <dbReference type="ARBA" id="ARBA00023136"/>
    </source>
</evidence>
<gene>
    <name evidence="8" type="ordered locus">Theco_3279</name>
</gene>
<feature type="domain" description="Phage shock protein PspC N-terminal" evidence="7">
    <location>
        <begin position="2"/>
        <end position="60"/>
    </location>
</feature>
<evidence type="ECO:0000256" key="2">
    <source>
        <dbReference type="ARBA" id="ARBA00022475"/>
    </source>
</evidence>
<comment type="subcellular location">
    <subcellularLocation>
        <location evidence="1">Cell membrane</location>
        <topology evidence="1">Single-pass membrane protein</topology>
    </subcellularLocation>
</comment>
<proteinExistence type="predicted"/>
<dbReference type="STRING" id="717605.Theco_3279"/>
<evidence type="ECO:0000256" key="6">
    <source>
        <dbReference type="SAM" id="Phobius"/>
    </source>
</evidence>
<keyword evidence="4 6" id="KW-1133">Transmembrane helix</keyword>
<dbReference type="Pfam" id="PF04024">
    <property type="entry name" value="PspC"/>
    <property type="match status" value="1"/>
</dbReference>
<dbReference type="KEGG" id="tco:Theco_3279"/>
<keyword evidence="9" id="KW-1185">Reference proteome</keyword>
<dbReference type="GO" id="GO:0005886">
    <property type="term" value="C:plasma membrane"/>
    <property type="evidence" value="ECO:0007669"/>
    <property type="project" value="UniProtKB-SubCell"/>
</dbReference>
<evidence type="ECO:0000259" key="7">
    <source>
        <dbReference type="Pfam" id="PF04024"/>
    </source>
</evidence>
<keyword evidence="5 6" id="KW-0472">Membrane</keyword>
<accession>L0EI26</accession>
<dbReference type="AlphaFoldDB" id="L0EI26"/>
<evidence type="ECO:0000256" key="3">
    <source>
        <dbReference type="ARBA" id="ARBA00022692"/>
    </source>
</evidence>
<feature type="transmembrane region" description="Helical" evidence="6">
    <location>
        <begin position="36"/>
        <end position="57"/>
    </location>
</feature>
<name>L0EI26_THECK</name>
<dbReference type="PANTHER" id="PTHR33885:SF3">
    <property type="entry name" value="PHAGE SHOCK PROTEIN C"/>
    <property type="match status" value="1"/>
</dbReference>
<dbReference type="EMBL" id="CP003255">
    <property type="protein sequence ID" value="AGA59331.1"/>
    <property type="molecule type" value="Genomic_DNA"/>
</dbReference>
<evidence type="ECO:0000256" key="1">
    <source>
        <dbReference type="ARBA" id="ARBA00004162"/>
    </source>
</evidence>
<dbReference type="RefSeq" id="WP_015256063.1">
    <property type="nucleotide sequence ID" value="NC_019897.1"/>
</dbReference>